<keyword evidence="5 14" id="KW-0276">Fatty acid metabolism</keyword>
<feature type="binding site" evidence="13">
    <location>
        <begin position="155"/>
        <end position="159"/>
    </location>
    <ligand>
        <name>NADP(+)</name>
        <dbReference type="ChEBI" id="CHEBI:58349"/>
    </ligand>
</feature>
<dbReference type="Gene3D" id="3.40.50.720">
    <property type="entry name" value="NAD(P)-binding Rossmann-like Domain"/>
    <property type="match status" value="1"/>
</dbReference>
<dbReference type="Proteomes" id="UP001321786">
    <property type="component" value="Chromosome"/>
</dbReference>
<dbReference type="NCBIfam" id="NF005559">
    <property type="entry name" value="PRK07231.1"/>
    <property type="match status" value="1"/>
</dbReference>
<proteinExistence type="inferred from homology"/>
<dbReference type="PRINTS" id="PR00081">
    <property type="entry name" value="GDHRDH"/>
</dbReference>
<evidence type="ECO:0000256" key="13">
    <source>
        <dbReference type="PIRSR" id="PIRSR611284-2"/>
    </source>
</evidence>
<evidence type="ECO:0000256" key="1">
    <source>
        <dbReference type="ARBA" id="ARBA00002607"/>
    </source>
</evidence>
<dbReference type="GO" id="GO:0006633">
    <property type="term" value="P:fatty acid biosynthetic process"/>
    <property type="evidence" value="ECO:0007669"/>
    <property type="project" value="UniProtKB-KW"/>
</dbReference>
<comment type="function">
    <text evidence="1 14">Catalyzes the NADPH-dependent reduction of beta-ketoacyl-ACP substrates to beta-hydroxyacyl-ACP products, the first reductive step in the elongation cycle of fatty acid biosynthesis.</text>
</comment>
<evidence type="ECO:0000256" key="6">
    <source>
        <dbReference type="ARBA" id="ARBA00022857"/>
    </source>
</evidence>
<evidence type="ECO:0000256" key="7">
    <source>
        <dbReference type="ARBA" id="ARBA00023002"/>
    </source>
</evidence>
<comment type="similarity">
    <text evidence="3 14">Belongs to the short-chain dehydrogenases/reductases (SDR) family.</text>
</comment>
<dbReference type="FunFam" id="3.40.50.720:FF:000037">
    <property type="entry name" value="3-oxoacyl-[acyl-carrier-protein] reductase FabG"/>
    <property type="match status" value="1"/>
</dbReference>
<dbReference type="RefSeq" id="WP_338535045.1">
    <property type="nucleotide sequence ID" value="NZ_AP028654.1"/>
</dbReference>
<feature type="active site" description="Proton acceptor" evidence="12">
    <location>
        <position position="155"/>
    </location>
</feature>
<evidence type="ECO:0000256" key="4">
    <source>
        <dbReference type="ARBA" id="ARBA00022516"/>
    </source>
</evidence>
<keyword evidence="9 14" id="KW-0275">Fatty acid biosynthesis</keyword>
<evidence type="ECO:0000256" key="8">
    <source>
        <dbReference type="ARBA" id="ARBA00023098"/>
    </source>
</evidence>
<dbReference type="SUPFAM" id="SSF51735">
    <property type="entry name" value="NAD(P)-binding Rossmann-fold domains"/>
    <property type="match status" value="1"/>
</dbReference>
<keyword evidence="4 14" id="KW-0444">Lipid biosynthesis</keyword>
<evidence type="ECO:0000256" key="11">
    <source>
        <dbReference type="ARBA" id="ARBA00048508"/>
    </source>
</evidence>
<dbReference type="InterPro" id="IPR057326">
    <property type="entry name" value="KR_dom"/>
</dbReference>
<feature type="binding site" evidence="13">
    <location>
        <begin position="12"/>
        <end position="15"/>
    </location>
    <ligand>
        <name>NADP(+)</name>
        <dbReference type="ChEBI" id="CHEBI:58349"/>
    </ligand>
</feature>
<keyword evidence="6 13" id="KW-0521">NADP</keyword>
<keyword evidence="17" id="KW-1185">Reference proteome</keyword>
<dbReference type="EC" id="1.1.1.100" evidence="14"/>
<dbReference type="Pfam" id="PF13561">
    <property type="entry name" value="adh_short_C2"/>
    <property type="match status" value="1"/>
</dbReference>
<dbReference type="InterPro" id="IPR036291">
    <property type="entry name" value="NAD(P)-bd_dom_sf"/>
</dbReference>
<evidence type="ECO:0000256" key="14">
    <source>
        <dbReference type="RuleBase" id="RU366074"/>
    </source>
</evidence>
<organism evidence="16 17">
    <name type="scientific">Helicovermis profundi</name>
    <dbReference type="NCBI Taxonomy" id="3065157"/>
    <lineage>
        <taxon>Bacteria</taxon>
        <taxon>Bacillati</taxon>
        <taxon>Bacillota</taxon>
        <taxon>Clostridia</taxon>
        <taxon>Helicovermis</taxon>
    </lineage>
</organism>
<feature type="binding site" evidence="13">
    <location>
        <begin position="63"/>
        <end position="64"/>
    </location>
    <ligand>
        <name>NADP(+)</name>
        <dbReference type="ChEBI" id="CHEBI:58349"/>
    </ligand>
</feature>
<dbReference type="InterPro" id="IPR002347">
    <property type="entry name" value="SDR_fam"/>
</dbReference>
<evidence type="ECO:0000256" key="9">
    <source>
        <dbReference type="ARBA" id="ARBA00023160"/>
    </source>
</evidence>
<accession>A0AAU9E484</accession>
<evidence type="ECO:0000256" key="12">
    <source>
        <dbReference type="PIRSR" id="PIRSR611284-1"/>
    </source>
</evidence>
<dbReference type="PRINTS" id="PR00080">
    <property type="entry name" value="SDRFAMILY"/>
</dbReference>
<feature type="binding site" evidence="13">
    <location>
        <position position="188"/>
    </location>
    <ligand>
        <name>NADP(+)</name>
        <dbReference type="ChEBI" id="CHEBI:58349"/>
    </ligand>
</feature>
<comment type="pathway">
    <text evidence="2 14">Lipid metabolism; fatty acid biosynthesis.</text>
</comment>
<feature type="binding site" evidence="13">
    <location>
        <position position="90"/>
    </location>
    <ligand>
        <name>NADP(+)</name>
        <dbReference type="ChEBI" id="CHEBI:58349"/>
    </ligand>
</feature>
<dbReference type="CDD" id="cd05333">
    <property type="entry name" value="BKR_SDR_c"/>
    <property type="match status" value="1"/>
</dbReference>
<evidence type="ECO:0000256" key="2">
    <source>
        <dbReference type="ARBA" id="ARBA00005194"/>
    </source>
</evidence>
<evidence type="ECO:0000256" key="3">
    <source>
        <dbReference type="ARBA" id="ARBA00006484"/>
    </source>
</evidence>
<protein>
    <recommendedName>
        <fullName evidence="14">3-oxoacyl-[acyl-carrier-protein] reductase</fullName>
        <ecNumber evidence="14">1.1.1.100</ecNumber>
    </recommendedName>
</protein>
<dbReference type="EMBL" id="AP028654">
    <property type="protein sequence ID" value="BEP29409.1"/>
    <property type="molecule type" value="Genomic_DNA"/>
</dbReference>
<evidence type="ECO:0000256" key="10">
    <source>
        <dbReference type="ARBA" id="ARBA00023221"/>
    </source>
</evidence>
<keyword evidence="8 14" id="KW-0443">Lipid metabolism</keyword>
<dbReference type="AlphaFoldDB" id="A0AAU9E484"/>
<evidence type="ECO:0000259" key="15">
    <source>
        <dbReference type="SMART" id="SM00822"/>
    </source>
</evidence>
<dbReference type="PANTHER" id="PTHR42879:SF2">
    <property type="entry name" value="3-OXOACYL-[ACYL-CARRIER-PROTEIN] REDUCTASE FABG"/>
    <property type="match status" value="1"/>
</dbReference>
<dbReference type="InterPro" id="IPR011284">
    <property type="entry name" value="3oxo_ACP_reduc"/>
</dbReference>
<dbReference type="GO" id="GO:0004316">
    <property type="term" value="F:3-oxoacyl-[acyl-carrier-protein] reductase (NADPH) activity"/>
    <property type="evidence" value="ECO:0007669"/>
    <property type="project" value="UniProtKB-UniRule"/>
</dbReference>
<evidence type="ECO:0000313" key="17">
    <source>
        <dbReference type="Proteomes" id="UP001321786"/>
    </source>
</evidence>
<dbReference type="NCBIfam" id="TIGR01830">
    <property type="entry name" value="3oxo_ACP_reduc"/>
    <property type="match status" value="1"/>
</dbReference>
<name>A0AAU9E484_9FIRM</name>
<keyword evidence="7 14" id="KW-0560">Oxidoreductase</keyword>
<dbReference type="GO" id="GO:0051287">
    <property type="term" value="F:NAD binding"/>
    <property type="evidence" value="ECO:0007669"/>
    <property type="project" value="UniProtKB-UniRule"/>
</dbReference>
<gene>
    <name evidence="16" type="primary">fabG</name>
    <name evidence="16" type="ORF">HLPR_17400</name>
</gene>
<keyword evidence="10" id="KW-0753">Steroid metabolism</keyword>
<dbReference type="NCBIfam" id="NF009466">
    <property type="entry name" value="PRK12826.1-2"/>
    <property type="match status" value="1"/>
</dbReference>
<comment type="subunit">
    <text evidence="14">Homotetramer.</text>
</comment>
<dbReference type="NCBIfam" id="NF004199">
    <property type="entry name" value="PRK05653.1-4"/>
    <property type="match status" value="1"/>
</dbReference>
<feature type="domain" description="Ketoreductase" evidence="15">
    <location>
        <begin position="6"/>
        <end position="186"/>
    </location>
</feature>
<comment type="catalytic activity">
    <reaction evidence="11 14">
        <text>a (3R)-hydroxyacyl-[ACP] + NADP(+) = a 3-oxoacyl-[ACP] + NADPH + H(+)</text>
        <dbReference type="Rhea" id="RHEA:17397"/>
        <dbReference type="Rhea" id="RHEA-COMP:9916"/>
        <dbReference type="Rhea" id="RHEA-COMP:9945"/>
        <dbReference type="ChEBI" id="CHEBI:15378"/>
        <dbReference type="ChEBI" id="CHEBI:57783"/>
        <dbReference type="ChEBI" id="CHEBI:58349"/>
        <dbReference type="ChEBI" id="CHEBI:78776"/>
        <dbReference type="ChEBI" id="CHEBI:78827"/>
        <dbReference type="EC" id="1.1.1.100"/>
    </reaction>
</comment>
<dbReference type="InterPro" id="IPR050259">
    <property type="entry name" value="SDR"/>
</dbReference>
<evidence type="ECO:0000256" key="5">
    <source>
        <dbReference type="ARBA" id="ARBA00022832"/>
    </source>
</evidence>
<reference evidence="16 17" key="1">
    <citation type="submission" date="2023-08" db="EMBL/GenBank/DDBJ databases">
        <title>Helicovermis profunda gen. nov., sp. nov., a novel mesophilic, fermentative bacterium within the Bacillota from a deep-sea hydrothermal vent chimney.</title>
        <authorList>
            <person name="Miyazaki U."/>
            <person name="Mizutani D."/>
            <person name="Hashimoto Y."/>
            <person name="Tame A."/>
            <person name="Sawayama S."/>
            <person name="Miyazaki J."/>
            <person name="Takai K."/>
            <person name="Nakagawa S."/>
        </authorList>
    </citation>
    <scope>NUCLEOTIDE SEQUENCE [LARGE SCALE GENOMIC DNA]</scope>
    <source>
        <strain evidence="16 17">S502</strain>
    </source>
</reference>
<dbReference type="GO" id="GO:0008202">
    <property type="term" value="P:steroid metabolic process"/>
    <property type="evidence" value="ECO:0007669"/>
    <property type="project" value="UniProtKB-KW"/>
</dbReference>
<dbReference type="SMART" id="SM00822">
    <property type="entry name" value="PKS_KR"/>
    <property type="match status" value="1"/>
</dbReference>
<dbReference type="KEGG" id="hprf:HLPR_17400"/>
<dbReference type="PANTHER" id="PTHR42879">
    <property type="entry name" value="3-OXOACYL-(ACYL-CARRIER-PROTEIN) REDUCTASE"/>
    <property type="match status" value="1"/>
</dbReference>
<sequence length="247" mass="26448">MNFSGKNVVITGGSRGIGKAIALEFAKKGANVIINYNSSAELALKVVEEVKSYNVNAKAYKCNVASSDDVKTFTKDIYKDFDKIDILVNNAGITKDGLLIRMKDEDWDNVLNVNLKGSFLCTREIGKKMLKQKSGRIINISSVVGLMGNAGQANYSASKAGLIGLTKSSAKEFSSRGINVNAVAPGFIQSDMTAKLSDEVIGEYKKHIPLGNLGVAKDVANAVMFLSSEYSSYITGQVINVDGGMLI</sequence>
<evidence type="ECO:0000313" key="16">
    <source>
        <dbReference type="EMBL" id="BEP29409.1"/>
    </source>
</evidence>